<dbReference type="Proteomes" id="UP000494108">
    <property type="component" value="Unassembled WGS sequence"/>
</dbReference>
<dbReference type="AlphaFoldDB" id="A0A6S6YKR5"/>
<organism evidence="3 4">
    <name type="scientific">Achromobacter pestifer</name>
    <dbReference type="NCBI Taxonomy" id="1353889"/>
    <lineage>
        <taxon>Bacteria</taxon>
        <taxon>Pseudomonadati</taxon>
        <taxon>Pseudomonadota</taxon>
        <taxon>Betaproteobacteria</taxon>
        <taxon>Burkholderiales</taxon>
        <taxon>Alcaligenaceae</taxon>
        <taxon>Achromobacter</taxon>
    </lineage>
</organism>
<accession>A0A6S6YKR5</accession>
<dbReference type="EMBL" id="CADIJX010000001">
    <property type="protein sequence ID" value="CAB3630316.1"/>
    <property type="molecule type" value="Genomic_DNA"/>
</dbReference>
<sequence>MAWKTSWLHRFAPLLLLPLAINAIAQQAPQSLARDAALVNRVTWGATPAELERARNMGIDHYLREQLRPARQDNLPAEIQRRIDALSISQQSDDAARAIQITLRQQSRKLPEDEKFAANRKAHQMSLARAAEVNERAVLRALYTPHQLQDQMTWFWMNHFNVDFQKGDVGIFLSQYEDNAIRPHALGKFRDLLAATMRSPSMLIYLDNTQNMAGKINENYARELMELHTLGAGGGYSQNDVQELARILTGLGISNSLEPPKIKRELLAQVVQQGYFLFNPARHDYGSKVFLGHAIAGAGMQEVEQAADLLARNPATAKFISKKLAAYFAGEAPPASLVDKMSRTFLEKDGDISATLQTLFGSPEFAASLKTGVFKDPVHYFYSSMRMTYNGLPPIINAKVGVNLLKRLGQPLNQHLTPDGYPLSQSDWSGSGQMTVRFEIANAIASSPQSFYRNSPDDRPANVPRPPNLLAANDGNGLFSMMSTRTRDAIEQAKSIPIANTYLLASPEFMRR</sequence>
<gene>
    <name evidence="3" type="ORF">LMG3431_01026</name>
</gene>
<name>A0A6S6YKR5_9BURK</name>
<proteinExistence type="predicted"/>
<keyword evidence="2" id="KW-0732">Signal</keyword>
<dbReference type="RefSeq" id="WP_175173320.1">
    <property type="nucleotide sequence ID" value="NZ_CADIJX010000001.1"/>
</dbReference>
<dbReference type="InterPro" id="IPR014917">
    <property type="entry name" value="DUF1800"/>
</dbReference>
<evidence type="ECO:0008006" key="5">
    <source>
        <dbReference type="Google" id="ProtNLM"/>
    </source>
</evidence>
<dbReference type="Pfam" id="PF08811">
    <property type="entry name" value="DUF1800"/>
    <property type="match status" value="1"/>
</dbReference>
<evidence type="ECO:0000256" key="1">
    <source>
        <dbReference type="SAM" id="MobiDB-lite"/>
    </source>
</evidence>
<evidence type="ECO:0000313" key="4">
    <source>
        <dbReference type="Proteomes" id="UP000494108"/>
    </source>
</evidence>
<feature type="signal peptide" evidence="2">
    <location>
        <begin position="1"/>
        <end position="25"/>
    </location>
</feature>
<feature type="region of interest" description="Disordered" evidence="1">
    <location>
        <begin position="449"/>
        <end position="470"/>
    </location>
</feature>
<protein>
    <recommendedName>
        <fullName evidence="5">DUF1800 domain-containing protein</fullName>
    </recommendedName>
</protein>
<feature type="chain" id="PRO_5028976227" description="DUF1800 domain-containing protein" evidence="2">
    <location>
        <begin position="26"/>
        <end position="512"/>
    </location>
</feature>
<evidence type="ECO:0000256" key="2">
    <source>
        <dbReference type="SAM" id="SignalP"/>
    </source>
</evidence>
<keyword evidence="4" id="KW-1185">Reference proteome</keyword>
<evidence type="ECO:0000313" key="3">
    <source>
        <dbReference type="EMBL" id="CAB3630316.1"/>
    </source>
</evidence>
<reference evidence="3 4" key="1">
    <citation type="submission" date="2020-04" db="EMBL/GenBank/DDBJ databases">
        <authorList>
            <person name="De Canck E."/>
        </authorList>
    </citation>
    <scope>NUCLEOTIDE SEQUENCE [LARGE SCALE GENOMIC DNA]</scope>
    <source>
        <strain evidence="3 4">LMG 3431</strain>
    </source>
</reference>